<proteinExistence type="predicted"/>
<dbReference type="GO" id="GO:0071972">
    <property type="term" value="F:peptidoglycan L,D-transpeptidase activity"/>
    <property type="evidence" value="ECO:0007669"/>
    <property type="project" value="TreeGrafter"/>
</dbReference>
<reference evidence="5 6" key="1">
    <citation type="submission" date="2011-08" db="EMBL/GenBank/DDBJ databases">
        <title>The Genome Sequence of Oribacterium sp. ACB7.</title>
        <authorList>
            <consortium name="The Broad Institute Genome Sequencing Platform"/>
            <person name="Earl A."/>
            <person name="Ward D."/>
            <person name="Feldgarden M."/>
            <person name="Gevers D."/>
            <person name="Sizova M."/>
            <person name="Hazen A."/>
            <person name="Epstein S."/>
            <person name="Young S.K."/>
            <person name="Zeng Q."/>
            <person name="Gargeya S."/>
            <person name="Fitzgerald M."/>
            <person name="Haas B."/>
            <person name="Abouelleil A."/>
            <person name="Alvarado L."/>
            <person name="Arachchi H.M."/>
            <person name="Berlin A."/>
            <person name="Brown A."/>
            <person name="Chapman S.B."/>
            <person name="Chen Z."/>
            <person name="Dunbar C."/>
            <person name="Freedman E."/>
            <person name="Gearin G."/>
            <person name="Gellesch M."/>
            <person name="Goldberg J."/>
            <person name="Griggs A."/>
            <person name="Gujja S."/>
            <person name="Heiman D."/>
            <person name="Howarth C."/>
            <person name="Larson L."/>
            <person name="Lui A."/>
            <person name="MacDonald P.J.P."/>
            <person name="Montmayeur A."/>
            <person name="Murphy C."/>
            <person name="Neiman D."/>
            <person name="Pearson M."/>
            <person name="Priest M."/>
            <person name="Roberts A."/>
            <person name="Saif S."/>
            <person name="Shea T."/>
            <person name="Shenoy N."/>
            <person name="Sisk P."/>
            <person name="Stolte C."/>
            <person name="Sykes S."/>
            <person name="Wortman J."/>
            <person name="Nusbaum C."/>
            <person name="Birren B."/>
        </authorList>
    </citation>
    <scope>NUCLEOTIDE SEQUENCE [LARGE SCALE GENOMIC DNA]</scope>
    <source>
        <strain evidence="5 6">ACB7</strain>
    </source>
</reference>
<dbReference type="PANTHER" id="PTHR30627:SF24">
    <property type="entry name" value="PENICILLIN-BINDING PROTEIN 4B"/>
    <property type="match status" value="1"/>
</dbReference>
<keyword evidence="2" id="KW-0812">Transmembrane</keyword>
<protein>
    <submittedName>
        <fullName evidence="5">Uncharacterized protein</fullName>
    </submittedName>
</protein>
<sequence length="526" mass="58132">MRREDSEEKKSRKGKEKNPENKINKQREKQTEGRQQAKRRREEAISETKLAMIRRKQNREMLGIVYLFALIFFAMIVYFCHFILFQAEDKMASPYNARIDYLAQKTVRGEIQTADGMVIAKTVTKEDGTESREYPGGAAFAHPVGYSVKGKTGIESLGNYYLTNSGINPLQKFMNEIENRKNPGDTLVTSLDADLQKLAYSLLDGRKGSIVCMEPSSGRILAMASAPSFDPNQLQENWDSLISEENTDGNLVNRATQGLYPPGSTFKLLMALEYIREHPTDWQDFSFKCKGEYVDPSNPANVVHCYNGEVHGTVNLESAIAQSCNSAFAFIGSEIDVNRLQSLAEDFYYNKDLSIGLPSKAGQFSLTADSPTWLKMQSGIGQGETLCSPLQNLCMVSAIANHGTLIYPTILSEVKSKEGTAVHHFPKGEEITLMSSSESDALKQFMRSVVTEGTASALKTKAYQVCGKTGSAQVKEGGKLKTNAWFVGFAPMDNPKLAVSVLVEDGDTGGKTAAPLARELFDLYLK</sequence>
<dbReference type="SUPFAM" id="SSF56601">
    <property type="entry name" value="beta-lactamase/transpeptidase-like"/>
    <property type="match status" value="1"/>
</dbReference>
<keyword evidence="2" id="KW-0472">Membrane</keyword>
<dbReference type="GO" id="GO:0071555">
    <property type="term" value="P:cell wall organization"/>
    <property type="evidence" value="ECO:0007669"/>
    <property type="project" value="TreeGrafter"/>
</dbReference>
<keyword evidence="2" id="KW-1133">Transmembrane helix</keyword>
<gene>
    <name evidence="5" type="ORF">HMPREF9624_00443</name>
</gene>
<dbReference type="HOGENOM" id="CLU_009289_1_0_9"/>
<dbReference type="EMBL" id="AFZD01000016">
    <property type="protein sequence ID" value="EHL12136.1"/>
    <property type="molecule type" value="Genomic_DNA"/>
</dbReference>
<dbReference type="InterPro" id="IPR054120">
    <property type="entry name" value="PBPA_dimer"/>
</dbReference>
<dbReference type="RefSeq" id="WP_009536346.1">
    <property type="nucleotide sequence ID" value="NZ_JH414504.1"/>
</dbReference>
<evidence type="ECO:0000259" key="4">
    <source>
        <dbReference type="Pfam" id="PF21922"/>
    </source>
</evidence>
<dbReference type="AlphaFoldDB" id="G9WTT3"/>
<dbReference type="Proteomes" id="UP000003527">
    <property type="component" value="Unassembled WGS sequence"/>
</dbReference>
<dbReference type="InterPro" id="IPR050515">
    <property type="entry name" value="Beta-lactam/transpept"/>
</dbReference>
<dbReference type="Gene3D" id="3.40.710.10">
    <property type="entry name" value="DD-peptidase/beta-lactamase superfamily"/>
    <property type="match status" value="1"/>
</dbReference>
<organism evidence="5 6">
    <name type="scientific">Oribacterium asaccharolyticum ACB7</name>
    <dbReference type="NCBI Taxonomy" id="796944"/>
    <lineage>
        <taxon>Bacteria</taxon>
        <taxon>Bacillati</taxon>
        <taxon>Bacillota</taxon>
        <taxon>Clostridia</taxon>
        <taxon>Lachnospirales</taxon>
        <taxon>Lachnospiraceae</taxon>
        <taxon>Oribacterium</taxon>
    </lineage>
</organism>
<accession>G9WTT3</accession>
<feature type="transmembrane region" description="Helical" evidence="2">
    <location>
        <begin position="62"/>
        <end position="84"/>
    </location>
</feature>
<evidence type="ECO:0000256" key="2">
    <source>
        <dbReference type="SAM" id="Phobius"/>
    </source>
</evidence>
<feature type="region of interest" description="Disordered" evidence="1">
    <location>
        <begin position="1"/>
        <end position="44"/>
    </location>
</feature>
<dbReference type="GO" id="GO:0008658">
    <property type="term" value="F:penicillin binding"/>
    <property type="evidence" value="ECO:0007669"/>
    <property type="project" value="InterPro"/>
</dbReference>
<evidence type="ECO:0000259" key="3">
    <source>
        <dbReference type="Pfam" id="PF00905"/>
    </source>
</evidence>
<feature type="domain" description="Penicillin-binding protein transpeptidase" evidence="3">
    <location>
        <begin position="208"/>
        <end position="521"/>
    </location>
</feature>
<name>G9WTT3_9FIRM</name>
<dbReference type="Pfam" id="PF00905">
    <property type="entry name" value="Transpeptidase"/>
    <property type="match status" value="1"/>
</dbReference>
<comment type="caution">
    <text evidence="5">The sequence shown here is derived from an EMBL/GenBank/DDBJ whole genome shotgun (WGS) entry which is preliminary data.</text>
</comment>
<dbReference type="Pfam" id="PF21922">
    <property type="entry name" value="PBP_dimer_2"/>
    <property type="match status" value="1"/>
</dbReference>
<dbReference type="GO" id="GO:0005886">
    <property type="term" value="C:plasma membrane"/>
    <property type="evidence" value="ECO:0007669"/>
    <property type="project" value="TreeGrafter"/>
</dbReference>
<keyword evidence="6" id="KW-1185">Reference proteome</keyword>
<dbReference type="PATRIC" id="fig|796944.3.peg.1156"/>
<dbReference type="InterPro" id="IPR012338">
    <property type="entry name" value="Beta-lactam/transpept-like"/>
</dbReference>
<dbReference type="InterPro" id="IPR001460">
    <property type="entry name" value="PCN-bd_Tpept"/>
</dbReference>
<dbReference type="PANTHER" id="PTHR30627">
    <property type="entry name" value="PEPTIDOGLYCAN D,D-TRANSPEPTIDASE"/>
    <property type="match status" value="1"/>
</dbReference>
<evidence type="ECO:0000313" key="6">
    <source>
        <dbReference type="Proteomes" id="UP000003527"/>
    </source>
</evidence>
<dbReference type="Gene3D" id="3.90.1310.10">
    <property type="entry name" value="Penicillin-binding protein 2a (Domain 2)"/>
    <property type="match status" value="1"/>
</dbReference>
<evidence type="ECO:0000256" key="1">
    <source>
        <dbReference type="SAM" id="MobiDB-lite"/>
    </source>
</evidence>
<feature type="domain" description="Penicillin binding protein A dimerisation" evidence="4">
    <location>
        <begin position="108"/>
        <end position="184"/>
    </location>
</feature>
<feature type="compositionally biased region" description="Basic and acidic residues" evidence="1">
    <location>
        <begin position="1"/>
        <end position="32"/>
    </location>
</feature>
<evidence type="ECO:0000313" key="5">
    <source>
        <dbReference type="EMBL" id="EHL12136.1"/>
    </source>
</evidence>